<dbReference type="PANTHER" id="PTHR14795:SF0">
    <property type="entry name" value="TRANSMEMBRANE PROTEIN 62"/>
    <property type="match status" value="1"/>
</dbReference>
<name>A0A8S1BS24_9INSE</name>
<evidence type="ECO:0000259" key="5">
    <source>
        <dbReference type="Pfam" id="PF24394"/>
    </source>
</evidence>
<dbReference type="Pfam" id="PF00149">
    <property type="entry name" value="Metallophos"/>
    <property type="match status" value="1"/>
</dbReference>
<protein>
    <recommendedName>
        <fullName evidence="8">Calcineurin-like phosphoesterase domain-containing protein</fullName>
    </recommendedName>
</protein>
<comment type="caution">
    <text evidence="6">The sequence shown here is derived from an EMBL/GenBank/DDBJ whole genome shotgun (WGS) entry which is preliminary data.</text>
</comment>
<feature type="chain" id="PRO_5035832174" description="Calcineurin-like phosphoesterase domain-containing protein" evidence="3">
    <location>
        <begin position="27"/>
        <end position="652"/>
    </location>
</feature>
<dbReference type="InterPro" id="IPR041871">
    <property type="entry name" value="MPP_TMEM62"/>
</dbReference>
<gene>
    <name evidence="6" type="ORF">CLODIP_2_CD05285</name>
</gene>
<dbReference type="Gene3D" id="3.60.21.10">
    <property type="match status" value="1"/>
</dbReference>
<keyword evidence="7" id="KW-1185">Reference proteome</keyword>
<feature type="domain" description="Calcineurin-like phosphoesterase" evidence="4">
    <location>
        <begin position="72"/>
        <end position="279"/>
    </location>
</feature>
<evidence type="ECO:0000256" key="1">
    <source>
        <dbReference type="SAM" id="MobiDB-lite"/>
    </source>
</evidence>
<dbReference type="EMBL" id="CADEPI010000001">
    <property type="protein sequence ID" value="CAB3359312.1"/>
    <property type="molecule type" value="Genomic_DNA"/>
</dbReference>
<dbReference type="OrthoDB" id="27234at2759"/>
<dbReference type="PANTHER" id="PTHR14795">
    <property type="entry name" value="HELICASE RELATED"/>
    <property type="match status" value="1"/>
</dbReference>
<keyword evidence="2" id="KW-0472">Membrane</keyword>
<dbReference type="InterPro" id="IPR056230">
    <property type="entry name" value="TMEM62_C"/>
</dbReference>
<feature type="domain" description="TMEM62 C-terminal" evidence="5">
    <location>
        <begin position="424"/>
        <end position="553"/>
    </location>
</feature>
<feature type="transmembrane region" description="Helical" evidence="2">
    <location>
        <begin position="594"/>
        <end position="614"/>
    </location>
</feature>
<keyword evidence="3" id="KW-0732">Signal</keyword>
<evidence type="ECO:0000256" key="2">
    <source>
        <dbReference type="SAM" id="Phobius"/>
    </source>
</evidence>
<evidence type="ECO:0008006" key="8">
    <source>
        <dbReference type="Google" id="ProtNLM"/>
    </source>
</evidence>
<evidence type="ECO:0000256" key="3">
    <source>
        <dbReference type="SAM" id="SignalP"/>
    </source>
</evidence>
<dbReference type="AlphaFoldDB" id="A0A8S1BS24"/>
<dbReference type="CDD" id="cd07401">
    <property type="entry name" value="MPP_TMEM62_N"/>
    <property type="match status" value="1"/>
</dbReference>
<dbReference type="InterPro" id="IPR029052">
    <property type="entry name" value="Metallo-depent_PP-like"/>
</dbReference>
<dbReference type="Pfam" id="PF24394">
    <property type="entry name" value="TMEM62_C"/>
    <property type="match status" value="1"/>
</dbReference>
<dbReference type="SUPFAM" id="SSF56300">
    <property type="entry name" value="Metallo-dependent phosphatases"/>
    <property type="match status" value="1"/>
</dbReference>
<keyword evidence="2" id="KW-0812">Transmembrane</keyword>
<dbReference type="Proteomes" id="UP000494165">
    <property type="component" value="Unassembled WGS sequence"/>
</dbReference>
<organism evidence="6 7">
    <name type="scientific">Cloeon dipterum</name>
    <dbReference type="NCBI Taxonomy" id="197152"/>
    <lineage>
        <taxon>Eukaryota</taxon>
        <taxon>Metazoa</taxon>
        <taxon>Ecdysozoa</taxon>
        <taxon>Arthropoda</taxon>
        <taxon>Hexapoda</taxon>
        <taxon>Insecta</taxon>
        <taxon>Pterygota</taxon>
        <taxon>Palaeoptera</taxon>
        <taxon>Ephemeroptera</taxon>
        <taxon>Pisciforma</taxon>
        <taxon>Baetidae</taxon>
        <taxon>Cloeon</taxon>
    </lineage>
</organism>
<feature type="signal peptide" evidence="3">
    <location>
        <begin position="1"/>
        <end position="26"/>
    </location>
</feature>
<feature type="transmembrane region" description="Helical" evidence="2">
    <location>
        <begin position="526"/>
        <end position="545"/>
    </location>
</feature>
<keyword evidence="2" id="KW-1133">Transmembrane helix</keyword>
<feature type="region of interest" description="Disordered" evidence="1">
    <location>
        <begin position="40"/>
        <end position="60"/>
    </location>
</feature>
<accession>A0A8S1BS24</accession>
<evidence type="ECO:0000313" key="7">
    <source>
        <dbReference type="Proteomes" id="UP000494165"/>
    </source>
</evidence>
<dbReference type="GO" id="GO:0016787">
    <property type="term" value="F:hydrolase activity"/>
    <property type="evidence" value="ECO:0007669"/>
    <property type="project" value="InterPro"/>
</dbReference>
<sequence>MRLSLSALLLILVCIICSVIISKISSVINVDVSDSSFDDAEQTKHSSRGLKNQEEPLPKSRIPGDVADNLIWFLQISDIHISVFHDMSRVTDLKDFCSKTIDAIKPTVVLASGDLTDAKTADNMGSRQYVEEWQSYKSILEESKVQQKTLWLDVRGNHDNFNVPGLYSSENFYRNFSVQGQKHLRSYMVQVKQSSETYSFVAVDACLDPGPKRPFNFVGVIGLKEYEQLHEFERRTRMESNYSIWFGHYPTSCILSPSPGLRPLIGKSGYVYLCGHLHQLGGIVPNMYTLQQSGNLELELGDWKDNRVYRLLAFDHGLFSFIDIPHNEWPVVLPTNPKHALFMIPVRINNGEWGACQNIKDALYILKWNATRYKKGIHHLTVEVEDELGRVKSLTQPFSLDGTRMSFSILPRIALMVNASMVFQCMFGVMLIVCIVPLCITRFLHKLVRNKKIRRPRLRILFFQNWLRKIWILSTVDRIFFPLTLYVLYLTIGPWSIGEVIENHTGIIFAWGTIINGSYLPGSMTYAYGFIQLFTYQFPLTLFLAHTVDKRFQTLYVFDNCSMLGYLYRHSPFILIVAIQMAYAYFFWLAYGTLAFVLGPLRTWSIALGIFLWFQAVSLQENSFREANLVWISKSAGVRCSLAKVEDEMTAT</sequence>
<dbReference type="InterPro" id="IPR004843">
    <property type="entry name" value="Calcineurin-like_PHP"/>
</dbReference>
<proteinExistence type="predicted"/>
<evidence type="ECO:0000259" key="4">
    <source>
        <dbReference type="Pfam" id="PF00149"/>
    </source>
</evidence>
<evidence type="ECO:0000313" key="6">
    <source>
        <dbReference type="EMBL" id="CAB3359312.1"/>
    </source>
</evidence>
<feature type="transmembrane region" description="Helical" evidence="2">
    <location>
        <begin position="421"/>
        <end position="445"/>
    </location>
</feature>
<reference evidence="6 7" key="1">
    <citation type="submission" date="2020-04" db="EMBL/GenBank/DDBJ databases">
        <authorList>
            <person name="Alioto T."/>
            <person name="Alioto T."/>
            <person name="Gomez Garrido J."/>
        </authorList>
    </citation>
    <scope>NUCLEOTIDE SEQUENCE [LARGE SCALE GENOMIC DNA]</scope>
</reference>
<feature type="transmembrane region" description="Helical" evidence="2">
    <location>
        <begin position="566"/>
        <end position="588"/>
    </location>
</feature>